<protein>
    <submittedName>
        <fullName evidence="1">Uncharacterized protein</fullName>
    </submittedName>
</protein>
<evidence type="ECO:0000313" key="2">
    <source>
        <dbReference type="Proteomes" id="UP000078542"/>
    </source>
</evidence>
<dbReference type="STRING" id="456900.A0A151ILP5"/>
<dbReference type="InterPro" id="IPR024135">
    <property type="entry name" value="LAMTOR5"/>
</dbReference>
<evidence type="ECO:0000313" key="1">
    <source>
        <dbReference type="EMBL" id="KYN05811.1"/>
    </source>
</evidence>
<keyword evidence="2" id="KW-1185">Reference proteome</keyword>
<dbReference type="Gene3D" id="3.30.450.30">
    <property type="entry name" value="Dynein light chain 2a, cytoplasmic"/>
    <property type="match status" value="1"/>
</dbReference>
<sequence>KNIYLCILSYDSAITARIPSKYGPLAAQSLEDPDPYSLPTRAIKVKGDASSDSAGLIAAIADLVAKLEPKSGSPIISLQNDNRQCIILRKEPVVGAIYKDIST</sequence>
<feature type="non-terminal residue" evidence="1">
    <location>
        <position position="1"/>
    </location>
</feature>
<dbReference type="Pfam" id="PF16672">
    <property type="entry name" value="LAMTOR5"/>
    <property type="match status" value="1"/>
</dbReference>
<proteinExistence type="predicted"/>
<reference evidence="1 2" key="1">
    <citation type="submission" date="2016-03" db="EMBL/GenBank/DDBJ databases">
        <title>Cyphomyrmex costatus WGS genome.</title>
        <authorList>
            <person name="Nygaard S."/>
            <person name="Hu H."/>
            <person name="Boomsma J."/>
            <person name="Zhang G."/>
        </authorList>
    </citation>
    <scope>NUCLEOTIDE SEQUENCE [LARGE SCALE GENOMIC DNA]</scope>
    <source>
        <strain evidence="1">MS0001</strain>
        <tissue evidence="1">Whole body</tissue>
    </source>
</reference>
<dbReference type="AlphaFoldDB" id="A0A151ILP5"/>
<gene>
    <name evidence="1" type="ORF">ALC62_03290</name>
</gene>
<organism evidence="1 2">
    <name type="scientific">Cyphomyrmex costatus</name>
    <dbReference type="NCBI Taxonomy" id="456900"/>
    <lineage>
        <taxon>Eukaryota</taxon>
        <taxon>Metazoa</taxon>
        <taxon>Ecdysozoa</taxon>
        <taxon>Arthropoda</taxon>
        <taxon>Hexapoda</taxon>
        <taxon>Insecta</taxon>
        <taxon>Pterygota</taxon>
        <taxon>Neoptera</taxon>
        <taxon>Endopterygota</taxon>
        <taxon>Hymenoptera</taxon>
        <taxon>Apocrita</taxon>
        <taxon>Aculeata</taxon>
        <taxon>Formicoidea</taxon>
        <taxon>Formicidae</taxon>
        <taxon>Myrmicinae</taxon>
        <taxon>Cyphomyrmex</taxon>
    </lineage>
</organism>
<dbReference type="GO" id="GO:0071986">
    <property type="term" value="C:Ragulator complex"/>
    <property type="evidence" value="ECO:0007669"/>
    <property type="project" value="InterPro"/>
</dbReference>
<dbReference type="GO" id="GO:0043066">
    <property type="term" value="P:negative regulation of apoptotic process"/>
    <property type="evidence" value="ECO:0007669"/>
    <property type="project" value="InterPro"/>
</dbReference>
<dbReference type="EMBL" id="KQ977104">
    <property type="protein sequence ID" value="KYN05811.1"/>
    <property type="molecule type" value="Genomic_DNA"/>
</dbReference>
<name>A0A151ILP5_9HYME</name>
<accession>A0A151ILP5</accession>
<dbReference type="Proteomes" id="UP000078542">
    <property type="component" value="Unassembled WGS sequence"/>
</dbReference>